<keyword evidence="2" id="KW-1185">Reference proteome</keyword>
<proteinExistence type="predicted"/>
<accession>A0A495MND4</accession>
<reference evidence="1 2" key="1">
    <citation type="submission" date="2018-10" db="EMBL/GenBank/DDBJ databases">
        <title>Genomic Encyclopedia of Archaeal and Bacterial Type Strains, Phase II (KMG-II): from individual species to whole genera.</title>
        <authorList>
            <person name="Goeker M."/>
        </authorList>
    </citation>
    <scope>NUCLEOTIDE SEQUENCE [LARGE SCALE GENOMIC DNA]</scope>
    <source>
        <strain evidence="1 2">DSM 29537</strain>
    </source>
</reference>
<dbReference type="OrthoDB" id="1447646at2"/>
<dbReference type="Proteomes" id="UP000277579">
    <property type="component" value="Unassembled WGS sequence"/>
</dbReference>
<dbReference type="RefSeq" id="WP_147406604.1">
    <property type="nucleotide sequence ID" value="NZ_RBLC01000001.1"/>
</dbReference>
<dbReference type="EMBL" id="RBLC01000001">
    <property type="protein sequence ID" value="RKS26602.1"/>
    <property type="molecule type" value="Genomic_DNA"/>
</dbReference>
<name>A0A495MND4_9FLAO</name>
<protein>
    <recommendedName>
        <fullName evidence="3">Lipoprotein</fullName>
    </recommendedName>
</protein>
<evidence type="ECO:0000313" key="2">
    <source>
        <dbReference type="Proteomes" id="UP000277579"/>
    </source>
</evidence>
<comment type="caution">
    <text evidence="1">The sequence shown here is derived from an EMBL/GenBank/DDBJ whole genome shotgun (WGS) entry which is preliminary data.</text>
</comment>
<dbReference type="AlphaFoldDB" id="A0A495MND4"/>
<dbReference type="PROSITE" id="PS51257">
    <property type="entry name" value="PROKAR_LIPOPROTEIN"/>
    <property type="match status" value="1"/>
</dbReference>
<evidence type="ECO:0000313" key="1">
    <source>
        <dbReference type="EMBL" id="RKS26602.1"/>
    </source>
</evidence>
<evidence type="ECO:0008006" key="3">
    <source>
        <dbReference type="Google" id="ProtNLM"/>
    </source>
</evidence>
<gene>
    <name evidence="1" type="ORF">CLV94_1666</name>
</gene>
<sequence length="171" mass="19528">MKKSILFPMMILTISCCSTKSTTTMANGNEKTKIESPCPENGICTFEILQNKSMNVKTDGIGKTYYELVENPDKVVFLYKYREKIEDTTLQDAGYREEIVFEMNKDYSDFTFSNKELQNTKMLFGVFCFCKGKAGNYKVTEGSLTKKNSTLQIDLPKIVDNQIIRNVKISL</sequence>
<organism evidence="1 2">
    <name type="scientific">Flavobacterium endophyticum</name>
    <dbReference type="NCBI Taxonomy" id="1540163"/>
    <lineage>
        <taxon>Bacteria</taxon>
        <taxon>Pseudomonadati</taxon>
        <taxon>Bacteroidota</taxon>
        <taxon>Flavobacteriia</taxon>
        <taxon>Flavobacteriales</taxon>
        <taxon>Flavobacteriaceae</taxon>
        <taxon>Flavobacterium</taxon>
    </lineage>
</organism>